<evidence type="ECO:0000256" key="2">
    <source>
        <dbReference type="ARBA" id="ARBA00023122"/>
    </source>
</evidence>
<feature type="domain" description="CBS" evidence="6">
    <location>
        <begin position="76"/>
        <end position="132"/>
    </location>
</feature>
<dbReference type="PANTHER" id="PTHR43080:SF2">
    <property type="entry name" value="CBS DOMAIN-CONTAINING PROTEIN"/>
    <property type="match status" value="1"/>
</dbReference>
<feature type="binding site" evidence="5">
    <location>
        <position position="171"/>
    </location>
    <ligand>
        <name>Zn(2+)</name>
        <dbReference type="ChEBI" id="CHEBI:29105"/>
    </ligand>
</feature>
<dbReference type="InterPro" id="IPR051257">
    <property type="entry name" value="Diverse_CBS-Domain"/>
</dbReference>
<accession>A0A7G9YQJ6</accession>
<evidence type="ECO:0000256" key="5">
    <source>
        <dbReference type="PROSITE-ProRule" id="PRU01249"/>
    </source>
</evidence>
<feature type="domain" description="CBS" evidence="6">
    <location>
        <begin position="11"/>
        <end position="68"/>
    </location>
</feature>
<gene>
    <name evidence="9" type="primary">IMPDH</name>
    <name evidence="9" type="ORF">AHGKLJGF_00015</name>
    <name evidence="8" type="ORF">HEGFGIPA_00003</name>
</gene>
<keyword evidence="5" id="KW-0408">Iron</keyword>
<keyword evidence="5" id="KW-0862">Zinc</keyword>
<evidence type="ECO:0000313" key="9">
    <source>
        <dbReference type="EMBL" id="QNO50280.1"/>
    </source>
</evidence>
<keyword evidence="3" id="KW-0486">Methionine biosynthesis</keyword>
<feature type="binding site" evidence="5">
    <location>
        <position position="174"/>
    </location>
    <ligand>
        <name>Zn(2+)</name>
        <dbReference type="ChEBI" id="CHEBI:29105"/>
    </ligand>
</feature>
<protein>
    <submittedName>
        <fullName evidence="9">Inosine-5'-monophosphate dehydrogenase</fullName>
        <ecNumber evidence="9">1.1.1.205</ecNumber>
    </submittedName>
</protein>
<proteinExistence type="predicted"/>
<dbReference type="PANTHER" id="PTHR43080">
    <property type="entry name" value="CBS DOMAIN-CONTAINING PROTEIN CBSX3, MITOCHONDRIAL"/>
    <property type="match status" value="1"/>
</dbReference>
<dbReference type="InterPro" id="IPR046342">
    <property type="entry name" value="CBS_dom_sf"/>
</dbReference>
<evidence type="ECO:0000259" key="7">
    <source>
        <dbReference type="PROSITE" id="PS51901"/>
    </source>
</evidence>
<evidence type="ECO:0000259" key="6">
    <source>
        <dbReference type="PROSITE" id="PS51371"/>
    </source>
</evidence>
<dbReference type="InterPro" id="IPR000644">
    <property type="entry name" value="CBS_dom"/>
</dbReference>
<dbReference type="EMBL" id="MT630879">
    <property type="protein sequence ID" value="QNO43988.1"/>
    <property type="molecule type" value="Genomic_DNA"/>
</dbReference>
<feature type="binding site" evidence="5">
    <location>
        <position position="174"/>
    </location>
    <ligand>
        <name>Fe cation</name>
        <dbReference type="ChEBI" id="CHEBI:24875"/>
    </ligand>
</feature>
<dbReference type="PROSITE" id="PS51371">
    <property type="entry name" value="CBS"/>
    <property type="match status" value="2"/>
</dbReference>
<dbReference type="Pfam" id="PF00571">
    <property type="entry name" value="CBS"/>
    <property type="match status" value="2"/>
</dbReference>
<feature type="binding site" evidence="5">
    <location>
        <position position="152"/>
    </location>
    <ligand>
        <name>Fe cation</name>
        <dbReference type="ChEBI" id="CHEBI:24875"/>
    </ligand>
</feature>
<dbReference type="InterPro" id="IPR044065">
    <property type="entry name" value="ACP_MB"/>
</dbReference>
<evidence type="ECO:0000256" key="3">
    <source>
        <dbReference type="ARBA" id="ARBA00023167"/>
    </source>
</evidence>
<dbReference type="GO" id="GO:0003938">
    <property type="term" value="F:IMP dehydrogenase activity"/>
    <property type="evidence" value="ECO:0007669"/>
    <property type="project" value="UniProtKB-EC"/>
</dbReference>
<evidence type="ECO:0000256" key="1">
    <source>
        <dbReference type="ARBA" id="ARBA00022605"/>
    </source>
</evidence>
<dbReference type="AlphaFoldDB" id="A0A7G9YQJ6"/>
<dbReference type="SUPFAM" id="SSF54631">
    <property type="entry name" value="CBS-domain pair"/>
    <property type="match status" value="1"/>
</dbReference>
<dbReference type="EMBL" id="MT631418">
    <property type="protein sequence ID" value="QNO50280.1"/>
    <property type="molecule type" value="Genomic_DNA"/>
</dbReference>
<dbReference type="GO" id="GO:0009086">
    <property type="term" value="P:methionine biosynthetic process"/>
    <property type="evidence" value="ECO:0007669"/>
    <property type="project" value="UniProtKB-KW"/>
</dbReference>
<dbReference type="GO" id="GO:0046872">
    <property type="term" value="F:metal ion binding"/>
    <property type="evidence" value="ECO:0007669"/>
    <property type="project" value="UniProtKB-KW"/>
</dbReference>
<feature type="domain" description="ACP-type MB" evidence="7">
    <location>
        <begin position="147"/>
        <end position="181"/>
    </location>
</feature>
<dbReference type="Gene3D" id="3.10.580.10">
    <property type="entry name" value="CBS-domain"/>
    <property type="match status" value="1"/>
</dbReference>
<reference evidence="9" key="1">
    <citation type="submission" date="2020-06" db="EMBL/GenBank/DDBJ databases">
        <title>Unique genomic features of the anaerobic methanotrophic archaea.</title>
        <authorList>
            <person name="Chadwick G.L."/>
            <person name="Skennerton C.T."/>
            <person name="Laso-Perez R."/>
            <person name="Leu A.O."/>
            <person name="Speth D.R."/>
            <person name="Yu H."/>
            <person name="Morgan-Lang C."/>
            <person name="Hatzenpichler R."/>
            <person name="Goudeau D."/>
            <person name="Malmstrom R."/>
            <person name="Brazelton W.J."/>
            <person name="Woyke T."/>
            <person name="Hallam S.J."/>
            <person name="Tyson G.W."/>
            <person name="Wegener G."/>
            <person name="Boetius A."/>
            <person name="Orphan V."/>
        </authorList>
    </citation>
    <scope>NUCLEOTIDE SEQUENCE</scope>
</reference>
<sequence>MDIDRPVQEVMSPRVITADIGDSLVNIAKEMIKYDRSSVVITEDGKPVGIITERDISRKIIPDDRKPSTVPLSEIMTTPLITVDQNTPVSDAIQMMLSNKIRRLPVFRNDTLIGIITSQDIVAVSSEMSNTLRELMESEGESLLTSDFEGICDACGQYSYHLAVVDGRSLCDDCKDLRWKEPTDSSHDSAYLEG</sequence>
<dbReference type="PROSITE" id="PS51901">
    <property type="entry name" value="ACP_MB"/>
    <property type="match status" value="1"/>
</dbReference>
<dbReference type="SMART" id="SM00116">
    <property type="entry name" value="CBS"/>
    <property type="match status" value="2"/>
</dbReference>
<keyword evidence="9" id="KW-0560">Oxidoreductase</keyword>
<evidence type="ECO:0000313" key="8">
    <source>
        <dbReference type="EMBL" id="QNO43988.1"/>
    </source>
</evidence>
<keyword evidence="2 4" id="KW-0129">CBS domain</keyword>
<feature type="binding site" evidence="5">
    <location>
        <position position="152"/>
    </location>
    <ligand>
        <name>Zn(2+)</name>
        <dbReference type="ChEBI" id="CHEBI:29105"/>
    </ligand>
</feature>
<feature type="binding site" evidence="5">
    <location>
        <position position="171"/>
    </location>
    <ligand>
        <name>Fe cation</name>
        <dbReference type="ChEBI" id="CHEBI:24875"/>
    </ligand>
</feature>
<evidence type="ECO:0000256" key="4">
    <source>
        <dbReference type="PROSITE-ProRule" id="PRU00703"/>
    </source>
</evidence>
<keyword evidence="1" id="KW-0028">Amino-acid biosynthesis</keyword>
<feature type="binding site" evidence="5">
    <location>
        <position position="155"/>
    </location>
    <ligand>
        <name>Fe cation</name>
        <dbReference type="ChEBI" id="CHEBI:24875"/>
    </ligand>
</feature>
<feature type="binding site" evidence="5">
    <location>
        <position position="155"/>
    </location>
    <ligand>
        <name>Zn(2+)</name>
        <dbReference type="ChEBI" id="CHEBI:29105"/>
    </ligand>
</feature>
<dbReference type="EC" id="1.1.1.205" evidence="9"/>
<keyword evidence="5" id="KW-0479">Metal-binding</keyword>
<organism evidence="9">
    <name type="scientific">Candidatus Methanogaster sp. ANME-2c ERB4</name>
    <dbReference type="NCBI Taxonomy" id="2759911"/>
    <lineage>
        <taxon>Archaea</taxon>
        <taxon>Methanobacteriati</taxon>
        <taxon>Methanobacteriota</taxon>
        <taxon>Stenosarchaea group</taxon>
        <taxon>Methanomicrobia</taxon>
        <taxon>Methanosarcinales</taxon>
        <taxon>ANME-2 cluster</taxon>
        <taxon>Candidatus Methanogasteraceae</taxon>
        <taxon>Candidatus Methanogaster</taxon>
    </lineage>
</organism>
<name>A0A7G9YQJ6_9EURY</name>